<dbReference type="EMBL" id="QSCF01000003">
    <property type="protein sequence ID" value="RGX80655.1"/>
    <property type="molecule type" value="Genomic_DNA"/>
</dbReference>
<name>A0A413HAF1_9BACE</name>
<comment type="caution">
    <text evidence="1">The sequence shown here is derived from an EMBL/GenBank/DDBJ whole genome shotgun (WGS) entry which is preliminary data.</text>
</comment>
<dbReference type="Proteomes" id="UP000286075">
    <property type="component" value="Unassembled WGS sequence"/>
</dbReference>
<protein>
    <submittedName>
        <fullName evidence="1">Uncharacterized protein</fullName>
    </submittedName>
</protein>
<proteinExistence type="predicted"/>
<reference evidence="1 2" key="1">
    <citation type="submission" date="2018-08" db="EMBL/GenBank/DDBJ databases">
        <title>A genome reference for cultivated species of the human gut microbiota.</title>
        <authorList>
            <person name="Zou Y."/>
            <person name="Xue W."/>
            <person name="Luo G."/>
        </authorList>
    </citation>
    <scope>NUCLEOTIDE SEQUENCE [LARGE SCALE GENOMIC DNA]</scope>
    <source>
        <strain evidence="1 2">OF03-9BH</strain>
    </source>
</reference>
<evidence type="ECO:0000313" key="2">
    <source>
        <dbReference type="Proteomes" id="UP000286075"/>
    </source>
</evidence>
<dbReference type="AlphaFoldDB" id="A0A413HAF1"/>
<accession>A0A413HAF1</accession>
<evidence type="ECO:0000313" key="1">
    <source>
        <dbReference type="EMBL" id="RGX80655.1"/>
    </source>
</evidence>
<organism evidence="1 2">
    <name type="scientific">Bacteroides stercorirosoris</name>
    <dbReference type="NCBI Taxonomy" id="871324"/>
    <lineage>
        <taxon>Bacteria</taxon>
        <taxon>Pseudomonadati</taxon>
        <taxon>Bacteroidota</taxon>
        <taxon>Bacteroidia</taxon>
        <taxon>Bacteroidales</taxon>
        <taxon>Bacteroidaceae</taxon>
        <taxon>Bacteroides</taxon>
    </lineage>
</organism>
<gene>
    <name evidence="1" type="ORF">DXA68_03645</name>
</gene>
<sequence>MDAQEKSQNIYNSFKNSFFNFVSTPALIVLKPFISQGLTVVTTNVLSTLFFQAVLGLYSCHSEIYPVFFIYRINSLNLCEKELNQVFIEAGSSIFCYILINGIRGDNQYATVQFSYIHDTMSLQSRCSVTAKQVQCYCKAYAAPLQRICNTTAKNMQ</sequence>